<proteinExistence type="predicted"/>
<dbReference type="AlphaFoldDB" id="A0A0A0KAK9"/>
<evidence type="ECO:0000313" key="2">
    <source>
        <dbReference type="Proteomes" id="UP000029981"/>
    </source>
</evidence>
<organism evidence="1 2">
    <name type="scientific">Cucumis sativus</name>
    <name type="common">Cucumber</name>
    <dbReference type="NCBI Taxonomy" id="3659"/>
    <lineage>
        <taxon>Eukaryota</taxon>
        <taxon>Viridiplantae</taxon>
        <taxon>Streptophyta</taxon>
        <taxon>Embryophyta</taxon>
        <taxon>Tracheophyta</taxon>
        <taxon>Spermatophyta</taxon>
        <taxon>Magnoliopsida</taxon>
        <taxon>eudicotyledons</taxon>
        <taxon>Gunneridae</taxon>
        <taxon>Pentapetalae</taxon>
        <taxon>rosids</taxon>
        <taxon>fabids</taxon>
        <taxon>Cucurbitales</taxon>
        <taxon>Cucurbitaceae</taxon>
        <taxon>Benincaseae</taxon>
        <taxon>Cucumis</taxon>
    </lineage>
</organism>
<protein>
    <submittedName>
        <fullName evidence="1">Uncharacterized protein</fullName>
    </submittedName>
</protein>
<accession>A0A0A0KAK9</accession>
<dbReference type="EMBL" id="CM002928">
    <property type="protein sequence ID" value="KGN45422.1"/>
    <property type="molecule type" value="Genomic_DNA"/>
</dbReference>
<dbReference type="Gramene" id="KGN45422">
    <property type="protein sequence ID" value="KGN45422"/>
    <property type="gene ID" value="Csa_7G447840"/>
</dbReference>
<gene>
    <name evidence="1" type="ORF">Csa_7G447840</name>
</gene>
<dbReference type="Proteomes" id="UP000029981">
    <property type="component" value="Chromosome 7"/>
</dbReference>
<reference evidence="1 2" key="3">
    <citation type="journal article" date="2010" name="BMC Genomics">
        <title>Transcriptome sequencing and comparative analysis of cucumber flowers with different sex types.</title>
        <authorList>
            <person name="Guo S."/>
            <person name="Zheng Y."/>
            <person name="Joung J.G."/>
            <person name="Liu S."/>
            <person name="Zhang Z."/>
            <person name="Crasta O.R."/>
            <person name="Sobral B.W."/>
            <person name="Xu Y."/>
            <person name="Huang S."/>
            <person name="Fei Z."/>
        </authorList>
    </citation>
    <scope>NUCLEOTIDE SEQUENCE [LARGE SCALE GENOMIC DNA]</scope>
    <source>
        <strain evidence="2">cv. 9930</strain>
    </source>
</reference>
<keyword evidence="2" id="KW-1185">Reference proteome</keyword>
<name>A0A0A0KAK9_CUCSA</name>
<sequence length="80" mass="9111">MLILADGNGSQIGVVAVYLRLRDDHSIDLQKEGLEKKAKQKIGMKMEIHWSSELDEHETDLYTVLSVIVPLPMRNFEETS</sequence>
<evidence type="ECO:0000313" key="1">
    <source>
        <dbReference type="EMBL" id="KGN45422.1"/>
    </source>
</evidence>
<reference evidence="1 2" key="4">
    <citation type="journal article" date="2011" name="BMC Genomics">
        <title>RNA-Seq improves annotation of protein-coding genes in the cucumber genome.</title>
        <authorList>
            <person name="Li Z."/>
            <person name="Zhang Z."/>
            <person name="Yan P."/>
            <person name="Huang S."/>
            <person name="Fei Z."/>
            <person name="Lin K."/>
        </authorList>
    </citation>
    <scope>NUCLEOTIDE SEQUENCE [LARGE SCALE GENOMIC DNA]</scope>
    <source>
        <strain evidence="2">cv. 9930</strain>
    </source>
</reference>
<reference evidence="1 2" key="1">
    <citation type="journal article" date="2009" name="Nat. Genet.">
        <title>The genome of the cucumber, Cucumis sativus L.</title>
        <authorList>
            <person name="Huang S."/>
            <person name="Li R."/>
            <person name="Zhang Z."/>
            <person name="Li L."/>
            <person name="Gu X."/>
            <person name="Fan W."/>
            <person name="Lucas W.J."/>
            <person name="Wang X."/>
            <person name="Xie B."/>
            <person name="Ni P."/>
            <person name="Ren Y."/>
            <person name="Zhu H."/>
            <person name="Li J."/>
            <person name="Lin K."/>
            <person name="Jin W."/>
            <person name="Fei Z."/>
            <person name="Li G."/>
            <person name="Staub J."/>
            <person name="Kilian A."/>
            <person name="van der Vossen E.A."/>
            <person name="Wu Y."/>
            <person name="Guo J."/>
            <person name="He J."/>
            <person name="Jia Z."/>
            <person name="Ren Y."/>
            <person name="Tian G."/>
            <person name="Lu Y."/>
            <person name="Ruan J."/>
            <person name="Qian W."/>
            <person name="Wang M."/>
            <person name="Huang Q."/>
            <person name="Li B."/>
            <person name="Xuan Z."/>
            <person name="Cao J."/>
            <person name="Asan"/>
            <person name="Wu Z."/>
            <person name="Zhang J."/>
            <person name="Cai Q."/>
            <person name="Bai Y."/>
            <person name="Zhao B."/>
            <person name="Han Y."/>
            <person name="Li Y."/>
            <person name="Li X."/>
            <person name="Wang S."/>
            <person name="Shi Q."/>
            <person name="Liu S."/>
            <person name="Cho W.K."/>
            <person name="Kim J.Y."/>
            <person name="Xu Y."/>
            <person name="Heller-Uszynska K."/>
            <person name="Miao H."/>
            <person name="Cheng Z."/>
            <person name="Zhang S."/>
            <person name="Wu J."/>
            <person name="Yang Y."/>
            <person name="Kang H."/>
            <person name="Li M."/>
            <person name="Liang H."/>
            <person name="Ren X."/>
            <person name="Shi Z."/>
            <person name="Wen M."/>
            <person name="Jian M."/>
            <person name="Yang H."/>
            <person name="Zhang G."/>
            <person name="Yang Z."/>
            <person name="Chen R."/>
            <person name="Liu S."/>
            <person name="Li J."/>
            <person name="Ma L."/>
            <person name="Liu H."/>
            <person name="Zhou Y."/>
            <person name="Zhao J."/>
            <person name="Fang X."/>
            <person name="Li G."/>
            <person name="Fang L."/>
            <person name="Li Y."/>
            <person name="Liu D."/>
            <person name="Zheng H."/>
            <person name="Zhang Y."/>
            <person name="Qin N."/>
            <person name="Li Z."/>
            <person name="Yang G."/>
            <person name="Yang S."/>
            <person name="Bolund L."/>
            <person name="Kristiansen K."/>
            <person name="Zheng H."/>
            <person name="Li S."/>
            <person name="Zhang X."/>
            <person name="Yang H."/>
            <person name="Wang J."/>
            <person name="Sun R."/>
            <person name="Zhang B."/>
            <person name="Jiang S."/>
            <person name="Wang J."/>
            <person name="Du Y."/>
            <person name="Li S."/>
        </authorList>
    </citation>
    <scope>NUCLEOTIDE SEQUENCE [LARGE SCALE GENOMIC DNA]</scope>
    <source>
        <strain evidence="2">cv. 9930</strain>
    </source>
</reference>
<reference evidence="1 2" key="2">
    <citation type="journal article" date="2009" name="PLoS ONE">
        <title>An integrated genetic and cytogenetic map of the cucumber genome.</title>
        <authorList>
            <person name="Ren Y."/>
            <person name="Zhang Z."/>
            <person name="Liu J."/>
            <person name="Staub J.E."/>
            <person name="Han Y."/>
            <person name="Cheng Z."/>
            <person name="Li X."/>
            <person name="Lu J."/>
            <person name="Miao H."/>
            <person name="Kang H."/>
            <person name="Xie B."/>
            <person name="Gu X."/>
            <person name="Wang X."/>
            <person name="Du Y."/>
            <person name="Jin W."/>
            <person name="Huang S."/>
        </authorList>
    </citation>
    <scope>NUCLEOTIDE SEQUENCE [LARGE SCALE GENOMIC DNA]</scope>
    <source>
        <strain evidence="2">cv. 9930</strain>
    </source>
</reference>